<proteinExistence type="predicted"/>
<dbReference type="EMBL" id="AYKH01000007">
    <property type="protein sequence ID" value="ROO28851.1"/>
    <property type="molecule type" value="Genomic_DNA"/>
</dbReference>
<dbReference type="GO" id="GO:0071111">
    <property type="term" value="F:cyclic-guanylate-specific phosphodiesterase activity"/>
    <property type="evidence" value="ECO:0007669"/>
    <property type="project" value="InterPro"/>
</dbReference>
<dbReference type="Proteomes" id="UP000283993">
    <property type="component" value="Unassembled WGS sequence"/>
</dbReference>
<dbReference type="PANTHER" id="PTHR33121">
    <property type="entry name" value="CYCLIC DI-GMP PHOSPHODIESTERASE PDEF"/>
    <property type="match status" value="1"/>
</dbReference>
<dbReference type="SUPFAM" id="SSF141868">
    <property type="entry name" value="EAL domain-like"/>
    <property type="match status" value="1"/>
</dbReference>
<evidence type="ECO:0000313" key="3">
    <source>
        <dbReference type="Proteomes" id="UP000283993"/>
    </source>
</evidence>
<accession>A0A423PTH6</accession>
<dbReference type="Gene3D" id="3.20.20.450">
    <property type="entry name" value="EAL domain"/>
    <property type="match status" value="1"/>
</dbReference>
<dbReference type="Pfam" id="PF00563">
    <property type="entry name" value="EAL"/>
    <property type="match status" value="1"/>
</dbReference>
<protein>
    <submittedName>
        <fullName evidence="2">Diguanylate phosphodiesterase</fullName>
    </submittedName>
</protein>
<sequence length="409" mass="44802">MSSSDVSRQRVAPHTATFGAYRLHSVFQTIFSLSHRRAVGFEALVRPQLGAKIPVSPAGLFGWASDHGELRALDAACQRLHVRNFAAIAPPARWLFLNVDAQTITSRGFDDGLLAGILEQASLGPHRLVIEILEGRIRDEGLLLEAVDYFRSLGALVALDDFGTGHSNFDRVWRLAPDIIKLDGSLMAQAEAHHSDRLRRILPNLVALMHEAGSFVLAEGVETHDQGLIALDADIDFVQGFHFGYPTGAINAEETAEATAALAALTQNFAETASQEQQASRQSLAPHLDVFRAVAEAIEQGTGFDDAVASLLALPRTARVYLLNEWGEEIGHYRGVEDRDARARRFDPVADTSGGTWFRRGYFRSAVNEPRRVQISRPYRSSTGTALCVTLSVCSPDTPHRVFCCDVMC</sequence>
<evidence type="ECO:0000313" key="2">
    <source>
        <dbReference type="EMBL" id="ROO28851.1"/>
    </source>
</evidence>
<dbReference type="PANTHER" id="PTHR33121:SF76">
    <property type="entry name" value="SIGNALING PROTEIN"/>
    <property type="match status" value="1"/>
</dbReference>
<organism evidence="2 3">
    <name type="scientific">Salinisphaera orenii MK-B5</name>
    <dbReference type="NCBI Taxonomy" id="856730"/>
    <lineage>
        <taxon>Bacteria</taxon>
        <taxon>Pseudomonadati</taxon>
        <taxon>Pseudomonadota</taxon>
        <taxon>Gammaproteobacteria</taxon>
        <taxon>Salinisphaerales</taxon>
        <taxon>Salinisphaeraceae</taxon>
        <taxon>Salinisphaera</taxon>
    </lineage>
</organism>
<dbReference type="CDD" id="cd01948">
    <property type="entry name" value="EAL"/>
    <property type="match status" value="1"/>
</dbReference>
<dbReference type="InterPro" id="IPR001633">
    <property type="entry name" value="EAL_dom"/>
</dbReference>
<dbReference type="InterPro" id="IPR029151">
    <property type="entry name" value="Sensor-like_sf"/>
</dbReference>
<dbReference type="RefSeq" id="WP_123630466.1">
    <property type="nucleotide sequence ID" value="NZ_AYKH01000007.1"/>
</dbReference>
<dbReference type="SUPFAM" id="SSF103190">
    <property type="entry name" value="Sensory domain-like"/>
    <property type="match status" value="1"/>
</dbReference>
<dbReference type="Gene3D" id="3.30.450.20">
    <property type="entry name" value="PAS domain"/>
    <property type="match status" value="1"/>
</dbReference>
<name>A0A423PTH6_9GAMM</name>
<gene>
    <name evidence="2" type="ORF">SAOR_04955</name>
</gene>
<dbReference type="PROSITE" id="PS50883">
    <property type="entry name" value="EAL"/>
    <property type="match status" value="1"/>
</dbReference>
<dbReference type="InterPro" id="IPR050706">
    <property type="entry name" value="Cyclic-di-GMP_PDE-like"/>
</dbReference>
<keyword evidence="3" id="KW-1185">Reference proteome</keyword>
<feature type="domain" description="EAL" evidence="1">
    <location>
        <begin position="6"/>
        <end position="260"/>
    </location>
</feature>
<dbReference type="InterPro" id="IPR035919">
    <property type="entry name" value="EAL_sf"/>
</dbReference>
<dbReference type="SMART" id="SM00052">
    <property type="entry name" value="EAL"/>
    <property type="match status" value="1"/>
</dbReference>
<comment type="caution">
    <text evidence="2">The sequence shown here is derived from an EMBL/GenBank/DDBJ whole genome shotgun (WGS) entry which is preliminary data.</text>
</comment>
<reference evidence="2 3" key="1">
    <citation type="submission" date="2013-10" db="EMBL/GenBank/DDBJ databases">
        <title>Salinisphaera orenii MK-B5 Genome Sequencing.</title>
        <authorList>
            <person name="Lai Q."/>
            <person name="Li C."/>
            <person name="Shao Z."/>
        </authorList>
    </citation>
    <scope>NUCLEOTIDE SEQUENCE [LARGE SCALE GENOMIC DNA]</scope>
    <source>
        <strain evidence="2 3">MK-B5</strain>
    </source>
</reference>
<evidence type="ECO:0000259" key="1">
    <source>
        <dbReference type="PROSITE" id="PS50883"/>
    </source>
</evidence>
<dbReference type="AlphaFoldDB" id="A0A423PTH6"/>